<dbReference type="EMBL" id="JACHZF010000014">
    <property type="protein sequence ID" value="MBB3331255.1"/>
    <property type="molecule type" value="Genomic_DNA"/>
</dbReference>
<proteinExistence type="predicted"/>
<gene>
    <name evidence="3" type="ORF">BDK63_002138</name>
</gene>
<sequence>MKHKHSLAALLVGMLAMAGCAGYDTTYGGATVNETLENTYWKLVTVGEHKAVVVDEAREAHLVLHAEDSRLAGSTGCNRMMGEYERDGDRLRFGQVATTMMACPGEVMGLEREFLDALDAVASWQVEGETLTLVDGEGEVRARFEAVHLY</sequence>
<dbReference type="PANTHER" id="PTHR35535:SF1">
    <property type="entry name" value="HEAT SHOCK PROTEIN HSLJ"/>
    <property type="match status" value="1"/>
</dbReference>
<dbReference type="InterPro" id="IPR053147">
    <property type="entry name" value="Hsp_HslJ-like"/>
</dbReference>
<keyword evidence="3" id="KW-0346">Stress response</keyword>
<dbReference type="RefSeq" id="WP_183331723.1">
    <property type="nucleotide sequence ID" value="NZ_JACHZF010000014.1"/>
</dbReference>
<name>A0A7W5K3R3_9GAMM</name>
<keyword evidence="1" id="KW-0732">Signal</keyword>
<dbReference type="InterPro" id="IPR005184">
    <property type="entry name" value="DUF306_Meta_HslJ"/>
</dbReference>
<dbReference type="Pfam" id="PF03724">
    <property type="entry name" value="META"/>
    <property type="match status" value="1"/>
</dbReference>
<evidence type="ECO:0000313" key="3">
    <source>
        <dbReference type="EMBL" id="MBB3331255.1"/>
    </source>
</evidence>
<dbReference type="PANTHER" id="PTHR35535">
    <property type="entry name" value="HEAT SHOCK PROTEIN HSLJ"/>
    <property type="match status" value="1"/>
</dbReference>
<organism evidence="3 4">
    <name type="scientific">Halomonas campaniensis</name>
    <dbReference type="NCBI Taxonomy" id="213554"/>
    <lineage>
        <taxon>Bacteria</taxon>
        <taxon>Pseudomonadati</taxon>
        <taxon>Pseudomonadota</taxon>
        <taxon>Gammaproteobacteria</taxon>
        <taxon>Oceanospirillales</taxon>
        <taxon>Halomonadaceae</taxon>
        <taxon>Halomonas</taxon>
    </lineage>
</organism>
<dbReference type="PROSITE" id="PS51257">
    <property type="entry name" value="PROKAR_LIPOPROTEIN"/>
    <property type="match status" value="1"/>
</dbReference>
<evidence type="ECO:0000313" key="4">
    <source>
        <dbReference type="Proteomes" id="UP000553442"/>
    </source>
</evidence>
<keyword evidence="4" id="KW-1185">Reference proteome</keyword>
<protein>
    <submittedName>
        <fullName evidence="3">Heat shock protein HslJ</fullName>
    </submittedName>
</protein>
<dbReference type="AlphaFoldDB" id="A0A7W5K3R3"/>
<feature type="signal peptide" evidence="1">
    <location>
        <begin position="1"/>
        <end position="21"/>
    </location>
</feature>
<evidence type="ECO:0000256" key="1">
    <source>
        <dbReference type="SAM" id="SignalP"/>
    </source>
</evidence>
<dbReference type="Proteomes" id="UP000553442">
    <property type="component" value="Unassembled WGS sequence"/>
</dbReference>
<feature type="chain" id="PRO_5030690828" evidence="1">
    <location>
        <begin position="22"/>
        <end position="150"/>
    </location>
</feature>
<accession>A0A7W5K3R3</accession>
<dbReference type="InterPro" id="IPR038670">
    <property type="entry name" value="HslJ-like_sf"/>
</dbReference>
<feature type="domain" description="DUF306" evidence="2">
    <location>
        <begin position="34"/>
        <end position="145"/>
    </location>
</feature>
<comment type="caution">
    <text evidence="3">The sequence shown here is derived from an EMBL/GenBank/DDBJ whole genome shotgun (WGS) entry which is preliminary data.</text>
</comment>
<reference evidence="3 4" key="1">
    <citation type="submission" date="2020-08" db="EMBL/GenBank/DDBJ databases">
        <title>Genomic Encyclopedia of Archaeal and Bacterial Type Strains, Phase II (KMG-II): from individual species to whole genera.</title>
        <authorList>
            <person name="Goeker M."/>
        </authorList>
    </citation>
    <scope>NUCLEOTIDE SEQUENCE [LARGE SCALE GENOMIC DNA]</scope>
    <source>
        <strain evidence="3 4">5AG</strain>
    </source>
</reference>
<evidence type="ECO:0000259" key="2">
    <source>
        <dbReference type="Pfam" id="PF03724"/>
    </source>
</evidence>
<dbReference type="Gene3D" id="2.40.128.270">
    <property type="match status" value="1"/>
</dbReference>